<evidence type="ECO:0000256" key="2">
    <source>
        <dbReference type="ARBA" id="ARBA00004870"/>
    </source>
</evidence>
<evidence type="ECO:0000256" key="3">
    <source>
        <dbReference type="ARBA" id="ARBA00012071"/>
    </source>
</evidence>
<dbReference type="Proteomes" id="UP001597032">
    <property type="component" value="Unassembled WGS sequence"/>
</dbReference>
<evidence type="ECO:0000256" key="13">
    <source>
        <dbReference type="HAMAP-Rule" id="MF_00409"/>
    </source>
</evidence>
<comment type="catalytic activity">
    <reaction evidence="13">
        <text>a lipid A disaccharide + ATP = a lipid IVA + ADP + H(+)</text>
        <dbReference type="Rhea" id="RHEA:67840"/>
        <dbReference type="ChEBI" id="CHEBI:15378"/>
        <dbReference type="ChEBI" id="CHEBI:30616"/>
        <dbReference type="ChEBI" id="CHEBI:176343"/>
        <dbReference type="ChEBI" id="CHEBI:176425"/>
        <dbReference type="ChEBI" id="CHEBI:456216"/>
        <dbReference type="EC" id="2.7.1.130"/>
    </reaction>
</comment>
<dbReference type="SUPFAM" id="SSF52540">
    <property type="entry name" value="P-loop containing nucleoside triphosphate hydrolases"/>
    <property type="match status" value="1"/>
</dbReference>
<dbReference type="EC" id="2.7.1.130" evidence="3 13"/>
<dbReference type="InterPro" id="IPR027417">
    <property type="entry name" value="P-loop_NTPase"/>
</dbReference>
<keyword evidence="10 13" id="KW-0067">ATP-binding</keyword>
<keyword evidence="7 13" id="KW-0808">Transferase</keyword>
<evidence type="ECO:0000256" key="10">
    <source>
        <dbReference type="ARBA" id="ARBA00022840"/>
    </source>
</evidence>
<evidence type="ECO:0000313" key="14">
    <source>
        <dbReference type="EMBL" id="MFD0763190.1"/>
    </source>
</evidence>
<evidence type="ECO:0000313" key="15">
    <source>
        <dbReference type="Proteomes" id="UP001597032"/>
    </source>
</evidence>
<name>A0ABW2Z8U2_9FLAO</name>
<comment type="pathway">
    <text evidence="2 13">Glycolipid biosynthesis; lipid IV(A) biosynthesis; lipid IV(A) from (3R)-3-hydroxytetradecanoyl-[acyl-carrier-protein] and UDP-N-acetyl-alpha-D-glucosamine: step 6/6.</text>
</comment>
<dbReference type="PANTHER" id="PTHR42724:SF1">
    <property type="entry name" value="TETRAACYLDISACCHARIDE 4'-KINASE, MITOCHONDRIAL-RELATED"/>
    <property type="match status" value="1"/>
</dbReference>
<comment type="function">
    <text evidence="1 13">Transfers the gamma-phosphate of ATP to the 4'-position of a tetraacyldisaccharide 1-phosphate intermediate (termed DS-1-P) to form tetraacyldisaccharide 1,4'-bis-phosphate (lipid IVA).</text>
</comment>
<organism evidence="14 15">
    <name type="scientific">Lutibacter aestuarii</name>
    <dbReference type="NCBI Taxonomy" id="861111"/>
    <lineage>
        <taxon>Bacteria</taxon>
        <taxon>Pseudomonadati</taxon>
        <taxon>Bacteroidota</taxon>
        <taxon>Flavobacteriia</taxon>
        <taxon>Flavobacteriales</taxon>
        <taxon>Flavobacteriaceae</taxon>
        <taxon>Lutibacter</taxon>
    </lineage>
</organism>
<dbReference type="NCBIfam" id="TIGR00682">
    <property type="entry name" value="lpxK"/>
    <property type="match status" value="1"/>
</dbReference>
<feature type="binding site" evidence="13">
    <location>
        <begin position="60"/>
        <end position="67"/>
    </location>
    <ligand>
        <name>ATP</name>
        <dbReference type="ChEBI" id="CHEBI:30616"/>
    </ligand>
</feature>
<comment type="caution">
    <text evidence="14">The sequence shown here is derived from an EMBL/GenBank/DDBJ whole genome shotgun (WGS) entry which is preliminary data.</text>
</comment>
<evidence type="ECO:0000256" key="7">
    <source>
        <dbReference type="ARBA" id="ARBA00022679"/>
    </source>
</evidence>
<evidence type="ECO:0000256" key="11">
    <source>
        <dbReference type="ARBA" id="ARBA00023098"/>
    </source>
</evidence>
<evidence type="ECO:0000256" key="6">
    <source>
        <dbReference type="ARBA" id="ARBA00022556"/>
    </source>
</evidence>
<dbReference type="EMBL" id="JBHTIC010000020">
    <property type="protein sequence ID" value="MFD0763190.1"/>
    <property type="molecule type" value="Genomic_DNA"/>
</dbReference>
<dbReference type="HAMAP" id="MF_00409">
    <property type="entry name" value="LpxK"/>
    <property type="match status" value="1"/>
</dbReference>
<keyword evidence="9 13" id="KW-0418">Kinase</keyword>
<evidence type="ECO:0000256" key="8">
    <source>
        <dbReference type="ARBA" id="ARBA00022741"/>
    </source>
</evidence>
<evidence type="ECO:0000256" key="1">
    <source>
        <dbReference type="ARBA" id="ARBA00002274"/>
    </source>
</evidence>
<evidence type="ECO:0000256" key="9">
    <source>
        <dbReference type="ARBA" id="ARBA00022777"/>
    </source>
</evidence>
<keyword evidence="8 13" id="KW-0547">Nucleotide-binding</keyword>
<evidence type="ECO:0000256" key="5">
    <source>
        <dbReference type="ARBA" id="ARBA00022516"/>
    </source>
</evidence>
<evidence type="ECO:0000256" key="12">
    <source>
        <dbReference type="ARBA" id="ARBA00029757"/>
    </source>
</evidence>
<accession>A0ABW2Z8U2</accession>
<keyword evidence="6 13" id="KW-0441">Lipid A biosynthesis</keyword>
<dbReference type="InterPro" id="IPR003758">
    <property type="entry name" value="LpxK"/>
</dbReference>
<reference evidence="15" key="1">
    <citation type="journal article" date="2019" name="Int. J. Syst. Evol. Microbiol.">
        <title>The Global Catalogue of Microorganisms (GCM) 10K type strain sequencing project: providing services to taxonomists for standard genome sequencing and annotation.</title>
        <authorList>
            <consortium name="The Broad Institute Genomics Platform"/>
            <consortium name="The Broad Institute Genome Sequencing Center for Infectious Disease"/>
            <person name="Wu L."/>
            <person name="Ma J."/>
        </authorList>
    </citation>
    <scope>NUCLEOTIDE SEQUENCE [LARGE SCALE GENOMIC DNA]</scope>
    <source>
        <strain evidence="15">CCUG 60022</strain>
    </source>
</reference>
<evidence type="ECO:0000256" key="4">
    <source>
        <dbReference type="ARBA" id="ARBA00016436"/>
    </source>
</evidence>
<sequence length="358" mass="40963">MYKICYLFVFSLLVNLLRKIAYPFSILYGIITSIRNFLYDVEILKATKFKTPTIVVGNLSVGGTGKTPQIEYLIRLLQNDYKIAILSRGYKRKSKGFIIADKTSSAESIGDEPFQYYKKFKDIIVCVDSNRANAIQQLEALKDAPEVILLDDAFQHRNVKAGFTILLTSYNNIYVDDIMLPTGNLREYPSGAKRANLIIVTKCPSNLNEVEQNKIIAKLKPLSHQSVFFTTISYDNELKGDSKIDLEDLKNKKNILVTGIANPQPLIDFLNDKGLIFKHLKYSDHHNFTLKEIKEIKNAYQAISTNKGTLLTTEKDYVRIFTKIKKLHYISIKTSFINHENDFKTSITSYVEQSTRNR</sequence>
<proteinExistence type="inferred from homology"/>
<keyword evidence="5 13" id="KW-0444">Lipid biosynthesis</keyword>
<dbReference type="RefSeq" id="WP_367181331.1">
    <property type="nucleotide sequence ID" value="NZ_JBHTIC010000020.1"/>
</dbReference>
<protein>
    <recommendedName>
        <fullName evidence="4 13">Tetraacyldisaccharide 4'-kinase</fullName>
        <ecNumber evidence="3 13">2.7.1.130</ecNumber>
    </recommendedName>
    <alternativeName>
        <fullName evidence="12 13">Lipid A 4'-kinase</fullName>
    </alternativeName>
</protein>
<dbReference type="PANTHER" id="PTHR42724">
    <property type="entry name" value="TETRAACYLDISACCHARIDE 4'-KINASE"/>
    <property type="match status" value="1"/>
</dbReference>
<keyword evidence="11 13" id="KW-0443">Lipid metabolism</keyword>
<comment type="similarity">
    <text evidence="13">Belongs to the LpxK family.</text>
</comment>
<keyword evidence="15" id="KW-1185">Reference proteome</keyword>
<dbReference type="Pfam" id="PF02606">
    <property type="entry name" value="LpxK"/>
    <property type="match status" value="1"/>
</dbReference>
<dbReference type="GO" id="GO:0009029">
    <property type="term" value="F:lipid-A 4'-kinase activity"/>
    <property type="evidence" value="ECO:0007669"/>
    <property type="project" value="UniProtKB-EC"/>
</dbReference>
<gene>
    <name evidence="13 14" type="primary">lpxK</name>
    <name evidence="14" type="ORF">ACFQZW_13955</name>
</gene>